<dbReference type="InterPro" id="IPR052674">
    <property type="entry name" value="SelWTH-like"/>
</dbReference>
<protein>
    <submittedName>
        <fullName evidence="1">Uncharacterized protein</fullName>
    </submittedName>
</protein>
<evidence type="ECO:0000313" key="1">
    <source>
        <dbReference type="EMBL" id="KAK9904996.1"/>
    </source>
</evidence>
<keyword evidence="2" id="KW-1185">Reference proteome</keyword>
<accession>A0ABR2YGN4</accession>
<sequence length="85" mass="9299">MQLELSKSNHLVSCRATKLEKALKEAVPGSVVVINPEKPRKGCFEVRDADGTKTYVSLLDMPRPFTKLKALDIEALAQEIADGST</sequence>
<proteinExistence type="predicted"/>
<gene>
    <name evidence="1" type="ORF">WJX75_007389</name>
</gene>
<organism evidence="1 2">
    <name type="scientific">Coccomyxa subellipsoidea</name>
    <dbReference type="NCBI Taxonomy" id="248742"/>
    <lineage>
        <taxon>Eukaryota</taxon>
        <taxon>Viridiplantae</taxon>
        <taxon>Chlorophyta</taxon>
        <taxon>core chlorophytes</taxon>
        <taxon>Trebouxiophyceae</taxon>
        <taxon>Trebouxiophyceae incertae sedis</taxon>
        <taxon>Coccomyxaceae</taxon>
        <taxon>Coccomyxa</taxon>
    </lineage>
</organism>
<dbReference type="Proteomes" id="UP001491310">
    <property type="component" value="Unassembled WGS sequence"/>
</dbReference>
<comment type="caution">
    <text evidence="1">The sequence shown here is derived from an EMBL/GenBank/DDBJ whole genome shotgun (WGS) entry which is preliminary data.</text>
</comment>
<dbReference type="PANTHER" id="PTHR33638:SF1">
    <property type="entry name" value="SELENOPROTEIN H"/>
    <property type="match status" value="1"/>
</dbReference>
<evidence type="ECO:0000313" key="2">
    <source>
        <dbReference type="Proteomes" id="UP001491310"/>
    </source>
</evidence>
<reference evidence="1 2" key="1">
    <citation type="journal article" date="2024" name="Nat. Commun.">
        <title>Phylogenomics reveals the evolutionary origins of lichenization in chlorophyte algae.</title>
        <authorList>
            <person name="Puginier C."/>
            <person name="Libourel C."/>
            <person name="Otte J."/>
            <person name="Skaloud P."/>
            <person name="Haon M."/>
            <person name="Grisel S."/>
            <person name="Petersen M."/>
            <person name="Berrin J.G."/>
            <person name="Delaux P.M."/>
            <person name="Dal Grande F."/>
            <person name="Keller J."/>
        </authorList>
    </citation>
    <scope>NUCLEOTIDE SEQUENCE [LARGE SCALE GENOMIC DNA]</scope>
    <source>
        <strain evidence="1 2">SAG 216-7</strain>
    </source>
</reference>
<name>A0ABR2YGN4_9CHLO</name>
<dbReference type="EMBL" id="JALJOT010000012">
    <property type="protein sequence ID" value="KAK9904996.1"/>
    <property type="molecule type" value="Genomic_DNA"/>
</dbReference>
<dbReference type="PANTHER" id="PTHR33638">
    <property type="entry name" value="SELENOPROTEIN H"/>
    <property type="match status" value="1"/>
</dbReference>